<dbReference type="AlphaFoldDB" id="A0A146FFP6"/>
<dbReference type="EMBL" id="BCWF01000018">
    <property type="protein sequence ID" value="GAT25044.1"/>
    <property type="molecule type" value="Genomic_DNA"/>
</dbReference>
<organism evidence="1 2">
    <name type="scientific">Aspergillus kawachii</name>
    <name type="common">White koji mold</name>
    <name type="synonym">Aspergillus awamori var. kawachi</name>
    <dbReference type="NCBI Taxonomy" id="1069201"/>
    <lineage>
        <taxon>Eukaryota</taxon>
        <taxon>Fungi</taxon>
        <taxon>Dikarya</taxon>
        <taxon>Ascomycota</taxon>
        <taxon>Pezizomycotina</taxon>
        <taxon>Eurotiomycetes</taxon>
        <taxon>Eurotiomycetidae</taxon>
        <taxon>Eurotiales</taxon>
        <taxon>Aspergillaceae</taxon>
        <taxon>Aspergillus</taxon>
        <taxon>Aspergillus subgen. Circumdati</taxon>
    </lineage>
</organism>
<reference evidence="2" key="2">
    <citation type="submission" date="2016-02" db="EMBL/GenBank/DDBJ databases">
        <title>Genome sequencing of Aspergillus luchuensis NBRC 4314.</title>
        <authorList>
            <person name="Yamada O."/>
        </authorList>
    </citation>
    <scope>NUCLEOTIDE SEQUENCE [LARGE SCALE GENOMIC DNA]</scope>
    <source>
        <strain evidence="2">RIB 2604</strain>
    </source>
</reference>
<evidence type="ECO:0000313" key="2">
    <source>
        <dbReference type="Proteomes" id="UP000075230"/>
    </source>
</evidence>
<name>A0A146FFP6_ASPKA</name>
<protein>
    <submittedName>
        <fullName evidence="1">Similar to An07g04010</fullName>
    </submittedName>
</protein>
<gene>
    <name evidence="1" type="ORF">RIB2604_01808800</name>
</gene>
<accession>A0A146FFP6</accession>
<evidence type="ECO:0000313" key="1">
    <source>
        <dbReference type="EMBL" id="GAT25044.1"/>
    </source>
</evidence>
<comment type="caution">
    <text evidence="1">The sequence shown here is derived from an EMBL/GenBank/DDBJ whole genome shotgun (WGS) entry which is preliminary data.</text>
</comment>
<reference evidence="1 2" key="1">
    <citation type="journal article" date="2016" name="DNA Res.">
        <title>Genome sequence of Aspergillus luchuensis NBRC 4314.</title>
        <authorList>
            <person name="Yamada O."/>
            <person name="Machida M."/>
            <person name="Hosoyama A."/>
            <person name="Goto M."/>
            <person name="Takahashi T."/>
            <person name="Futagami T."/>
            <person name="Yamagata Y."/>
            <person name="Takeuchi M."/>
            <person name="Kobayashi T."/>
            <person name="Koike H."/>
            <person name="Abe K."/>
            <person name="Asai K."/>
            <person name="Arita M."/>
            <person name="Fujita N."/>
            <person name="Fukuda K."/>
            <person name="Higa K."/>
            <person name="Horikawa H."/>
            <person name="Ishikawa T."/>
            <person name="Jinno K."/>
            <person name="Kato Y."/>
            <person name="Kirimura K."/>
            <person name="Mizutani O."/>
            <person name="Nakasone K."/>
            <person name="Sano M."/>
            <person name="Shiraishi Y."/>
            <person name="Tsukahara M."/>
            <person name="Gomi K."/>
        </authorList>
    </citation>
    <scope>NUCLEOTIDE SEQUENCE [LARGE SCALE GENOMIC DNA]</scope>
    <source>
        <strain evidence="1 2">RIB 2604</strain>
    </source>
</reference>
<proteinExistence type="predicted"/>
<sequence length="67" mass="7417">MWGTVPVAFRQLIIPVPTYTKNVSTIRAHIKAIARIPHGAIIAFSNLKTPSIRVLSPQHANSPTNRF</sequence>
<dbReference type="Proteomes" id="UP000075230">
    <property type="component" value="Unassembled WGS sequence"/>
</dbReference>